<sequence>MAETKRKTRDNNDRQVMKKRKFSNSKALDHSKKKKNNKKKEGGERRKRTGPHLPNSLRKEIELMNQAKPRNSDDEEEIDSDDANDVYEYEEAIPEEESGKNRRYDPVENFLYELPEQFQTMLSETATTSFRALDTSITFNEMLQ</sequence>
<protein>
    <submittedName>
        <fullName evidence="2">Uncharacterized protein</fullName>
    </submittedName>
</protein>
<name>A0AAV6LSM0_9ERIC</name>
<evidence type="ECO:0000313" key="2">
    <source>
        <dbReference type="EMBL" id="KAG5567754.1"/>
    </source>
</evidence>
<evidence type="ECO:0000256" key="1">
    <source>
        <dbReference type="SAM" id="MobiDB-lite"/>
    </source>
</evidence>
<comment type="caution">
    <text evidence="2">The sequence shown here is derived from an EMBL/GenBank/DDBJ whole genome shotgun (WGS) entry which is preliminary data.</text>
</comment>
<keyword evidence="3" id="KW-1185">Reference proteome</keyword>
<proteinExistence type="predicted"/>
<gene>
    <name evidence="2" type="ORF">RHGRI_003064</name>
</gene>
<dbReference type="EMBL" id="JACTNZ010000001">
    <property type="protein sequence ID" value="KAG5567754.1"/>
    <property type="molecule type" value="Genomic_DNA"/>
</dbReference>
<reference evidence="2" key="1">
    <citation type="submission" date="2020-08" db="EMBL/GenBank/DDBJ databases">
        <title>Plant Genome Project.</title>
        <authorList>
            <person name="Zhang R.-G."/>
        </authorList>
    </citation>
    <scope>NUCLEOTIDE SEQUENCE</scope>
    <source>
        <strain evidence="2">WSP0</strain>
        <tissue evidence="2">Leaf</tissue>
    </source>
</reference>
<feature type="compositionally biased region" description="Acidic residues" evidence="1">
    <location>
        <begin position="73"/>
        <end position="96"/>
    </location>
</feature>
<dbReference type="AlphaFoldDB" id="A0AAV6LSM0"/>
<evidence type="ECO:0000313" key="3">
    <source>
        <dbReference type="Proteomes" id="UP000823749"/>
    </source>
</evidence>
<dbReference type="Proteomes" id="UP000823749">
    <property type="component" value="Chromosome 1"/>
</dbReference>
<feature type="region of interest" description="Disordered" evidence="1">
    <location>
        <begin position="1"/>
        <end position="104"/>
    </location>
</feature>
<organism evidence="2 3">
    <name type="scientific">Rhododendron griersonianum</name>
    <dbReference type="NCBI Taxonomy" id="479676"/>
    <lineage>
        <taxon>Eukaryota</taxon>
        <taxon>Viridiplantae</taxon>
        <taxon>Streptophyta</taxon>
        <taxon>Embryophyta</taxon>
        <taxon>Tracheophyta</taxon>
        <taxon>Spermatophyta</taxon>
        <taxon>Magnoliopsida</taxon>
        <taxon>eudicotyledons</taxon>
        <taxon>Gunneridae</taxon>
        <taxon>Pentapetalae</taxon>
        <taxon>asterids</taxon>
        <taxon>Ericales</taxon>
        <taxon>Ericaceae</taxon>
        <taxon>Ericoideae</taxon>
        <taxon>Rhodoreae</taxon>
        <taxon>Rhododendron</taxon>
    </lineage>
</organism>
<accession>A0AAV6LSM0</accession>